<dbReference type="EMBL" id="AP023420">
    <property type="protein sequence ID" value="BCK85443.1"/>
    <property type="molecule type" value="Genomic_DNA"/>
</dbReference>
<organism evidence="1 2">
    <name type="scientific">Pusillibacter faecalis</name>
    <dbReference type="NCBI Taxonomy" id="2714358"/>
    <lineage>
        <taxon>Bacteria</taxon>
        <taxon>Bacillati</taxon>
        <taxon>Bacillota</taxon>
        <taxon>Clostridia</taxon>
        <taxon>Eubacteriales</taxon>
        <taxon>Oscillospiraceae</taxon>
        <taxon>Pusillibacter</taxon>
    </lineage>
</organism>
<protein>
    <submittedName>
        <fullName evidence="1">Uncharacterized protein</fullName>
    </submittedName>
</protein>
<proteinExistence type="predicted"/>
<sequence length="72" mass="8306">MAMDSNIARTRFFIFSSAPSFLFSGVPHPEDIRETKAKNEPAKCILFSNKLFHFETIFFIAYRLAKVNNFIA</sequence>
<dbReference type="AlphaFoldDB" id="A0A810QMP0"/>
<accession>A0A810QMP0</accession>
<dbReference type="Proteomes" id="UP000679848">
    <property type="component" value="Chromosome"/>
</dbReference>
<gene>
    <name evidence="1" type="ORF">MM59RIKEN_27620</name>
</gene>
<reference evidence="1" key="1">
    <citation type="submission" date="2020-09" db="EMBL/GenBank/DDBJ databases">
        <title>New species isolated from human feces.</title>
        <authorList>
            <person name="Kitahara M."/>
            <person name="Shigeno Y."/>
            <person name="Shime M."/>
            <person name="Matsumoto Y."/>
            <person name="Nakamura S."/>
            <person name="Motooka D."/>
            <person name="Fukuoka S."/>
            <person name="Nishikawa H."/>
            <person name="Benno Y."/>
        </authorList>
    </citation>
    <scope>NUCLEOTIDE SEQUENCE</scope>
    <source>
        <strain evidence="1">MM59</strain>
    </source>
</reference>
<evidence type="ECO:0000313" key="2">
    <source>
        <dbReference type="Proteomes" id="UP000679848"/>
    </source>
</evidence>
<dbReference type="KEGG" id="pfaa:MM59RIKEN_27620"/>
<name>A0A810QMP0_9FIRM</name>
<evidence type="ECO:0000313" key="1">
    <source>
        <dbReference type="EMBL" id="BCK85443.1"/>
    </source>
</evidence>
<keyword evidence="2" id="KW-1185">Reference proteome</keyword>